<dbReference type="EMBL" id="CAIX01000154">
    <property type="protein sequence ID" value="CCI47123.1"/>
    <property type="molecule type" value="Genomic_DNA"/>
</dbReference>
<dbReference type="InParanoid" id="A0A024GK28"/>
<evidence type="ECO:0000313" key="3">
    <source>
        <dbReference type="Proteomes" id="UP000053237"/>
    </source>
</evidence>
<keyword evidence="3" id="KW-1185">Reference proteome</keyword>
<protein>
    <submittedName>
        <fullName evidence="2">Uncharacterized protein</fullName>
    </submittedName>
</protein>
<dbReference type="AlphaFoldDB" id="A0A024GK28"/>
<gene>
    <name evidence="2" type="ORF">BN9_081010</name>
</gene>
<evidence type="ECO:0000313" key="2">
    <source>
        <dbReference type="EMBL" id="CCI47123.1"/>
    </source>
</evidence>
<name>A0A024GK28_9STRA</name>
<accession>A0A024GK28</accession>
<feature type="region of interest" description="Disordered" evidence="1">
    <location>
        <begin position="304"/>
        <end position="356"/>
    </location>
</feature>
<feature type="compositionally biased region" description="Basic residues" evidence="1">
    <location>
        <begin position="307"/>
        <end position="317"/>
    </location>
</feature>
<evidence type="ECO:0000256" key="1">
    <source>
        <dbReference type="SAM" id="MobiDB-lite"/>
    </source>
</evidence>
<organism evidence="2 3">
    <name type="scientific">Albugo candida</name>
    <dbReference type="NCBI Taxonomy" id="65357"/>
    <lineage>
        <taxon>Eukaryota</taxon>
        <taxon>Sar</taxon>
        <taxon>Stramenopiles</taxon>
        <taxon>Oomycota</taxon>
        <taxon>Peronosporomycetes</taxon>
        <taxon>Albuginales</taxon>
        <taxon>Albuginaceae</taxon>
        <taxon>Albugo</taxon>
    </lineage>
</organism>
<comment type="caution">
    <text evidence="2">The sequence shown here is derived from an EMBL/GenBank/DDBJ whole genome shotgun (WGS) entry which is preliminary data.</text>
</comment>
<proteinExistence type="predicted"/>
<dbReference type="Proteomes" id="UP000053237">
    <property type="component" value="Unassembled WGS sequence"/>
</dbReference>
<reference evidence="2 3" key="1">
    <citation type="submission" date="2012-05" db="EMBL/GenBank/DDBJ databases">
        <title>Recombination and specialization in a pathogen metapopulation.</title>
        <authorList>
            <person name="Gardiner A."/>
            <person name="Kemen E."/>
            <person name="Schultz-Larsen T."/>
            <person name="MacLean D."/>
            <person name="Van Oosterhout C."/>
            <person name="Jones J.D.G."/>
        </authorList>
    </citation>
    <scope>NUCLEOTIDE SEQUENCE [LARGE SCALE GENOMIC DNA]</scope>
    <source>
        <strain evidence="2 3">Ac Nc2</strain>
    </source>
</reference>
<sequence>MTFVPSRLNEKRQSKGGLGIAIARTNSDDYLIAFYLDGIYDDRKNYKRCFPETNIRLLSKDRHKPHDKYDTIYKIANPPTFDASDLNSHYKPRIRDSQEYGNIVHTPFITGCWQISAAHLKTLEEEGKVLQSANMTILDPDEFFELAPRGIYSLNVHTFIPENDLRLPQFEFGDPKYHVSTYRDQRVLIRLSDGMIKLPEKPYQEVIDGIKRRGFRVTEDGNFQREIKYDVVDKSYSGGMQISFSGNPTTIALQDLFGWPSDGQLVQFLPSDSNNWVLGGKILNMLKISIDTTGDMKTYEITASIQRPKKKSTKRRRASTEGGTAGTSTRRRRQSNRQRTAQACDSEKEDGCVMDS</sequence>
<feature type="compositionally biased region" description="Basic and acidic residues" evidence="1">
    <location>
        <begin position="345"/>
        <end position="356"/>
    </location>
</feature>